<name>Q75DU6_EREGS</name>
<feature type="region of interest" description="Disordered" evidence="2">
    <location>
        <begin position="1"/>
        <end position="24"/>
    </location>
</feature>
<evidence type="ECO:0000313" key="3">
    <source>
        <dbReference type="EMBL" id="AAS50698.2"/>
    </source>
</evidence>
<reference evidence="4" key="2">
    <citation type="journal article" date="2013" name="G3 (Bethesda)">
        <title>Genomes of Ashbya fungi isolated from insects reveal four mating-type loci, numerous translocations, lack of transposons, and distinct gene duplications.</title>
        <authorList>
            <person name="Dietrich F.S."/>
            <person name="Voegeli S."/>
            <person name="Kuo S."/>
            <person name="Philippsen P."/>
        </authorList>
    </citation>
    <scope>GENOME REANNOTATION</scope>
    <source>
        <strain evidence="4">ATCC 10895 / CBS 109.51 / FGSC 9923 / NRRL Y-1056</strain>
    </source>
</reference>
<dbReference type="Proteomes" id="UP000000591">
    <property type="component" value="Chromosome II"/>
</dbReference>
<sequence length="244" mass="27611">MDKDVSRGQEDITNGPLDQDQTGVADPLEQQLRQELENKRFFLEQAERALQNLDIEALEAEGNVNAEAWNKLLETQLFIPERSDPLGIAVAIDGETKAVNSGAGAVLSRQIEELEEMVQDQRKLCDDMQALNSILKKRVNASFVQEEATETPCSSEEVEQIKDSFLSEFLVPDLCRDASDWPATNTAMEDVLRRLVKLDPQLRLTDFAPHCMGLYRMLSKANVIQEIFTDGHDNPYIRLYNLLE</sequence>
<proteinExistence type="predicted"/>
<dbReference type="EMBL" id="AE016815">
    <property type="protein sequence ID" value="AAS50698.2"/>
    <property type="molecule type" value="Genomic_DNA"/>
</dbReference>
<dbReference type="CDD" id="cd22646">
    <property type="entry name" value="MCM22_CTD"/>
    <property type="match status" value="1"/>
</dbReference>
<accession>Q75DU6</accession>
<dbReference type="RefSeq" id="NP_982874.2">
    <property type="nucleotide sequence ID" value="NM_208227.2"/>
</dbReference>
<dbReference type="InParanoid" id="Q75DU6"/>
<reference evidence="3 4" key="1">
    <citation type="journal article" date="2004" name="Science">
        <title>The Ashbya gossypii genome as a tool for mapping the ancient Saccharomyces cerevisiae genome.</title>
        <authorList>
            <person name="Dietrich F.S."/>
            <person name="Voegeli S."/>
            <person name="Brachat S."/>
            <person name="Lerch A."/>
            <person name="Gates K."/>
            <person name="Steiner S."/>
            <person name="Mohr C."/>
            <person name="Pohlmann R."/>
            <person name="Luedi P."/>
            <person name="Choi S."/>
            <person name="Wing R.A."/>
            <person name="Flavier A."/>
            <person name="Gaffney T.D."/>
            <person name="Philippsen P."/>
        </authorList>
    </citation>
    <scope>NUCLEOTIDE SEQUENCE [LARGE SCALE GENOMIC DNA]</scope>
    <source>
        <strain evidence="4">ATCC 10895 / CBS 109.51 / FGSC 9923 / NRRL Y-1056</strain>
    </source>
</reference>
<keyword evidence="1" id="KW-0175">Coiled coil</keyword>
<feature type="coiled-coil region" evidence="1">
    <location>
        <begin position="104"/>
        <end position="131"/>
    </location>
</feature>
<feature type="compositionally biased region" description="Basic and acidic residues" evidence="2">
    <location>
        <begin position="1"/>
        <end position="10"/>
    </location>
</feature>
<keyword evidence="4" id="KW-1185">Reference proteome</keyword>
<dbReference type="OMA" id="MFFPERS"/>
<gene>
    <name evidence="3" type="ORF">AGOS_ABL073W</name>
</gene>
<evidence type="ECO:0000313" key="4">
    <source>
        <dbReference type="Proteomes" id="UP000000591"/>
    </source>
</evidence>
<dbReference type="eggNOG" id="ENOG502S4RM">
    <property type="taxonomic scope" value="Eukaryota"/>
</dbReference>
<dbReference type="AlphaFoldDB" id="Q75DU6"/>
<organism evidence="3 4">
    <name type="scientific">Eremothecium gossypii (strain ATCC 10895 / CBS 109.51 / FGSC 9923 / NRRL Y-1056)</name>
    <name type="common">Yeast</name>
    <name type="synonym">Ashbya gossypii</name>
    <dbReference type="NCBI Taxonomy" id="284811"/>
    <lineage>
        <taxon>Eukaryota</taxon>
        <taxon>Fungi</taxon>
        <taxon>Dikarya</taxon>
        <taxon>Ascomycota</taxon>
        <taxon>Saccharomycotina</taxon>
        <taxon>Saccharomycetes</taxon>
        <taxon>Saccharomycetales</taxon>
        <taxon>Saccharomycetaceae</taxon>
        <taxon>Eremothecium</taxon>
    </lineage>
</organism>
<evidence type="ECO:0000256" key="1">
    <source>
        <dbReference type="SAM" id="Coils"/>
    </source>
</evidence>
<feature type="coiled-coil region" evidence="1">
    <location>
        <begin position="33"/>
        <end position="63"/>
    </location>
</feature>
<dbReference type="OrthoDB" id="4035795at2759"/>
<dbReference type="FunCoup" id="Q75DU6">
    <property type="interactions" value="64"/>
</dbReference>
<dbReference type="STRING" id="284811.Q75DU6"/>
<dbReference type="HOGENOM" id="CLU_105159_0_0_1"/>
<dbReference type="GeneID" id="4618955"/>
<evidence type="ECO:0000256" key="2">
    <source>
        <dbReference type="SAM" id="MobiDB-lite"/>
    </source>
</evidence>
<dbReference type="KEGG" id="ago:AGOS_ABL073W"/>
<protein>
    <submittedName>
        <fullName evidence="3">ABL073Wp</fullName>
    </submittedName>
</protein>